<dbReference type="InterPro" id="IPR002347">
    <property type="entry name" value="SDR_fam"/>
</dbReference>
<proteinExistence type="inferred from homology"/>
<dbReference type="EMBL" id="FNPB01000009">
    <property type="protein sequence ID" value="SDY23387.1"/>
    <property type="molecule type" value="Genomic_DNA"/>
</dbReference>
<organism evidence="3 4">
    <name type="scientific">Halobellus clavatus</name>
    <dbReference type="NCBI Taxonomy" id="660517"/>
    <lineage>
        <taxon>Archaea</taxon>
        <taxon>Methanobacteriati</taxon>
        <taxon>Methanobacteriota</taxon>
        <taxon>Stenosarchaea group</taxon>
        <taxon>Halobacteria</taxon>
        <taxon>Halobacteriales</taxon>
        <taxon>Haloferacaceae</taxon>
        <taxon>Halobellus</taxon>
    </lineage>
</organism>
<dbReference type="OrthoDB" id="24596at2157"/>
<keyword evidence="2" id="KW-0560">Oxidoreductase</keyword>
<gene>
    <name evidence="3" type="ORF">SAMN04487946_10929</name>
</gene>
<dbReference type="STRING" id="660517.SAMN04487946_10929"/>
<name>A0A1H3I6T3_9EURY</name>
<dbReference type="PRINTS" id="PR00081">
    <property type="entry name" value="GDHRDH"/>
</dbReference>
<protein>
    <submittedName>
        <fullName evidence="3">3-oxoacyl-[acyl-carrier protein] reductase</fullName>
    </submittedName>
</protein>
<dbReference type="Pfam" id="PF13561">
    <property type="entry name" value="adh_short_C2"/>
    <property type="match status" value="1"/>
</dbReference>
<keyword evidence="4" id="KW-1185">Reference proteome</keyword>
<accession>A0A1H3I6T3</accession>
<dbReference type="PANTHER" id="PTHR42760">
    <property type="entry name" value="SHORT-CHAIN DEHYDROGENASES/REDUCTASES FAMILY MEMBER"/>
    <property type="match status" value="1"/>
</dbReference>
<evidence type="ECO:0000256" key="1">
    <source>
        <dbReference type="ARBA" id="ARBA00006484"/>
    </source>
</evidence>
<comment type="similarity">
    <text evidence="1">Belongs to the short-chain dehydrogenases/reductases (SDR) family.</text>
</comment>
<sequence>MQSSALVTGAASGIGQAVVEQFLDDGSTDHVAALDIDPTIHDTFDEAVSTSVVDVSDHKEVHEVVDQIEQTHDITAVVNNAAISRYYWLGDLTFEEWQEVINVNLTGQYNVAHAVGPKMYERGDGAIVNVSSTAGQRGSASAGVHYSASKAGVLGLTKGLAKQLAPSVRVNSVVPGLIDTPLATDSELWSDEELAAFVERLPAGRLGDPDEVARVIHFLCGEGSAYMTGSVVNVDGGSALV</sequence>
<dbReference type="PANTHER" id="PTHR42760:SF133">
    <property type="entry name" value="3-OXOACYL-[ACYL-CARRIER-PROTEIN] REDUCTASE"/>
    <property type="match status" value="1"/>
</dbReference>
<evidence type="ECO:0000313" key="4">
    <source>
        <dbReference type="Proteomes" id="UP000199170"/>
    </source>
</evidence>
<evidence type="ECO:0000256" key="2">
    <source>
        <dbReference type="ARBA" id="ARBA00023002"/>
    </source>
</evidence>
<dbReference type="RefSeq" id="WP_089767915.1">
    <property type="nucleotide sequence ID" value="NZ_FNPB01000009.1"/>
</dbReference>
<dbReference type="AlphaFoldDB" id="A0A1H3I6T3"/>
<dbReference type="GO" id="GO:0016616">
    <property type="term" value="F:oxidoreductase activity, acting on the CH-OH group of donors, NAD or NADP as acceptor"/>
    <property type="evidence" value="ECO:0007669"/>
    <property type="project" value="TreeGrafter"/>
</dbReference>
<dbReference type="FunFam" id="3.40.50.720:FF:000173">
    <property type="entry name" value="3-oxoacyl-[acyl-carrier protein] reductase"/>
    <property type="match status" value="1"/>
</dbReference>
<evidence type="ECO:0000313" key="3">
    <source>
        <dbReference type="EMBL" id="SDY23387.1"/>
    </source>
</evidence>
<dbReference type="SUPFAM" id="SSF51735">
    <property type="entry name" value="NAD(P)-binding Rossmann-fold domains"/>
    <property type="match status" value="1"/>
</dbReference>
<reference evidence="4" key="1">
    <citation type="submission" date="2016-10" db="EMBL/GenBank/DDBJ databases">
        <authorList>
            <person name="Varghese N."/>
            <person name="Submissions S."/>
        </authorList>
    </citation>
    <scope>NUCLEOTIDE SEQUENCE [LARGE SCALE GENOMIC DNA]</scope>
    <source>
        <strain evidence="4">CGMCC 1.10118</strain>
    </source>
</reference>
<dbReference type="InterPro" id="IPR036291">
    <property type="entry name" value="NAD(P)-bd_dom_sf"/>
</dbReference>
<dbReference type="PRINTS" id="PR00080">
    <property type="entry name" value="SDRFAMILY"/>
</dbReference>
<dbReference type="Gene3D" id="3.40.50.720">
    <property type="entry name" value="NAD(P)-binding Rossmann-like Domain"/>
    <property type="match status" value="1"/>
</dbReference>
<dbReference type="Proteomes" id="UP000199170">
    <property type="component" value="Unassembled WGS sequence"/>
</dbReference>